<gene>
    <name evidence="1" type="ORF">AVEN_30681_1</name>
</gene>
<name>A0A4Y2VJG7_ARAVE</name>
<sequence length="79" mass="8737">MIRLASSLKQDYDYLGTDIANLNCRDGENDILASIPESKLPLSSSWKMLLAHFNTRLSLELGLESKSLLQGHCSLTLSV</sequence>
<keyword evidence="2" id="KW-1185">Reference proteome</keyword>
<accession>A0A4Y2VJG7</accession>
<dbReference type="EMBL" id="BGPR01048396">
    <property type="protein sequence ID" value="GBO25395.1"/>
    <property type="molecule type" value="Genomic_DNA"/>
</dbReference>
<reference evidence="1 2" key="1">
    <citation type="journal article" date="2019" name="Sci. Rep.">
        <title>Orb-weaving spider Araneus ventricosus genome elucidates the spidroin gene catalogue.</title>
        <authorList>
            <person name="Kono N."/>
            <person name="Nakamura H."/>
            <person name="Ohtoshi R."/>
            <person name="Moran D.A.P."/>
            <person name="Shinohara A."/>
            <person name="Yoshida Y."/>
            <person name="Fujiwara M."/>
            <person name="Mori M."/>
            <person name="Tomita M."/>
            <person name="Arakawa K."/>
        </authorList>
    </citation>
    <scope>NUCLEOTIDE SEQUENCE [LARGE SCALE GENOMIC DNA]</scope>
</reference>
<comment type="caution">
    <text evidence="1">The sequence shown here is derived from an EMBL/GenBank/DDBJ whole genome shotgun (WGS) entry which is preliminary data.</text>
</comment>
<organism evidence="1 2">
    <name type="scientific">Araneus ventricosus</name>
    <name type="common">Orbweaver spider</name>
    <name type="synonym">Epeira ventricosa</name>
    <dbReference type="NCBI Taxonomy" id="182803"/>
    <lineage>
        <taxon>Eukaryota</taxon>
        <taxon>Metazoa</taxon>
        <taxon>Ecdysozoa</taxon>
        <taxon>Arthropoda</taxon>
        <taxon>Chelicerata</taxon>
        <taxon>Arachnida</taxon>
        <taxon>Araneae</taxon>
        <taxon>Araneomorphae</taxon>
        <taxon>Entelegynae</taxon>
        <taxon>Araneoidea</taxon>
        <taxon>Araneidae</taxon>
        <taxon>Araneus</taxon>
    </lineage>
</organism>
<proteinExistence type="predicted"/>
<evidence type="ECO:0000313" key="2">
    <source>
        <dbReference type="Proteomes" id="UP000499080"/>
    </source>
</evidence>
<protein>
    <submittedName>
        <fullName evidence="1">Uncharacterized protein</fullName>
    </submittedName>
</protein>
<dbReference type="Proteomes" id="UP000499080">
    <property type="component" value="Unassembled WGS sequence"/>
</dbReference>
<dbReference type="AlphaFoldDB" id="A0A4Y2VJG7"/>
<evidence type="ECO:0000313" key="1">
    <source>
        <dbReference type="EMBL" id="GBO25395.1"/>
    </source>
</evidence>